<keyword evidence="2" id="KW-0472">Membrane</keyword>
<feature type="region of interest" description="Disordered" evidence="1">
    <location>
        <begin position="100"/>
        <end position="120"/>
    </location>
</feature>
<dbReference type="EMBL" id="LFZN01000048">
    <property type="protein sequence ID" value="KXT01932.1"/>
    <property type="molecule type" value="Genomic_DNA"/>
</dbReference>
<dbReference type="Proteomes" id="UP000070133">
    <property type="component" value="Unassembled WGS sequence"/>
</dbReference>
<feature type="transmembrane region" description="Helical" evidence="2">
    <location>
        <begin position="65"/>
        <end position="88"/>
    </location>
</feature>
<sequence length="120" mass="13731">MISGYDLALALAFINFVAEPTEMVLWSYHLLEPWLYLALQVLKSMLWTALAGAAFWYLAQVQELLLTWALALLYLLFILTALSFYASLGYATVLCLRSRSRSGYERPLDGKEKTRYHDDA</sequence>
<proteinExistence type="predicted"/>
<dbReference type="AlphaFoldDB" id="A0A139HHQ6"/>
<comment type="caution">
    <text evidence="3">The sequence shown here is derived from an EMBL/GenBank/DDBJ whole genome shotgun (WGS) entry which is preliminary data.</text>
</comment>
<protein>
    <submittedName>
        <fullName evidence="3">Uncharacterized protein</fullName>
    </submittedName>
</protein>
<feature type="compositionally biased region" description="Basic and acidic residues" evidence="1">
    <location>
        <begin position="102"/>
        <end position="120"/>
    </location>
</feature>
<evidence type="ECO:0000256" key="2">
    <source>
        <dbReference type="SAM" id="Phobius"/>
    </source>
</evidence>
<keyword evidence="4" id="KW-1185">Reference proteome</keyword>
<evidence type="ECO:0000256" key="1">
    <source>
        <dbReference type="SAM" id="MobiDB-lite"/>
    </source>
</evidence>
<reference evidence="3 4" key="1">
    <citation type="submission" date="2015-07" db="EMBL/GenBank/DDBJ databases">
        <title>Comparative genomics of the Sigatoka disease complex on banana suggests a link between parallel evolutionary changes in Pseudocercospora fijiensis and Pseudocercospora eumusae and increased virulence on the banana host.</title>
        <authorList>
            <person name="Chang T.-C."/>
            <person name="Salvucci A."/>
            <person name="Crous P.W."/>
            <person name="Stergiopoulos I."/>
        </authorList>
    </citation>
    <scope>NUCLEOTIDE SEQUENCE [LARGE SCALE GENOMIC DNA]</scope>
    <source>
        <strain evidence="3 4">CBS 114824</strain>
    </source>
</reference>
<evidence type="ECO:0000313" key="4">
    <source>
        <dbReference type="Proteomes" id="UP000070133"/>
    </source>
</evidence>
<feature type="transmembrane region" description="Helical" evidence="2">
    <location>
        <begin position="34"/>
        <end position="58"/>
    </location>
</feature>
<keyword evidence="2" id="KW-1133">Transmembrane helix</keyword>
<keyword evidence="2" id="KW-0812">Transmembrane</keyword>
<name>A0A139HHQ6_9PEZI</name>
<organism evidence="3 4">
    <name type="scientific">Pseudocercospora eumusae</name>
    <dbReference type="NCBI Taxonomy" id="321146"/>
    <lineage>
        <taxon>Eukaryota</taxon>
        <taxon>Fungi</taxon>
        <taxon>Dikarya</taxon>
        <taxon>Ascomycota</taxon>
        <taxon>Pezizomycotina</taxon>
        <taxon>Dothideomycetes</taxon>
        <taxon>Dothideomycetidae</taxon>
        <taxon>Mycosphaerellales</taxon>
        <taxon>Mycosphaerellaceae</taxon>
        <taxon>Pseudocercospora</taxon>
    </lineage>
</organism>
<accession>A0A139HHQ6</accession>
<dbReference type="OrthoDB" id="10265871at2759"/>
<evidence type="ECO:0000313" key="3">
    <source>
        <dbReference type="EMBL" id="KXT01932.1"/>
    </source>
</evidence>
<gene>
    <name evidence="3" type="ORF">AC578_2545</name>
</gene>